<dbReference type="Proteomes" id="UP000644756">
    <property type="component" value="Unassembled WGS sequence"/>
</dbReference>
<dbReference type="InterPro" id="IPR004119">
    <property type="entry name" value="EcKL"/>
</dbReference>
<name>A0A917FSR2_9BACL</name>
<dbReference type="SUPFAM" id="SSF56112">
    <property type="entry name" value="Protein kinase-like (PK-like)"/>
    <property type="match status" value="1"/>
</dbReference>
<dbReference type="Gene3D" id="3.90.1200.10">
    <property type="match status" value="1"/>
</dbReference>
<gene>
    <name evidence="1" type="ORF">GCM10010916_15080</name>
</gene>
<dbReference type="InterPro" id="IPR011009">
    <property type="entry name" value="Kinase-like_dom_sf"/>
</dbReference>
<sequence length="363" mass="43454">MGRPKEITQRLIRRAWRKLEFSGKFKRFFKEEVTLNRHKMECLKDSYKSSIWKLEIKVDQKSMPIILKISKQLRKPRPESTVEKNIYRKAKPILHSFMPQIYMTKKNVNGRDLWVFMEYIEPIKSRVQFTPAHFENIIPALAKLHASTMNERLLKHEKIFGDWLPRYDSKEMEEERIRLNQKTIYYLEKAMKDSRLKVKVEPYYNLLKGLLKKGPGYFPEVSKAGFSIVHGDLHTANMACHNLKEKAWQIKFIDWEGAKFAPCWFDMVNLIGVFLAYRREWEEEEEEITRRCVHMYANEMKKHGVVFKTDPMKLYHMAYLKRLLERSMYLQLSWAVTGKKEAKLLPVYLEKIKVLGKKYGLYN</sequence>
<keyword evidence="2" id="KW-1185">Reference proteome</keyword>
<protein>
    <submittedName>
        <fullName evidence="1">Uncharacterized protein</fullName>
    </submittedName>
</protein>
<evidence type="ECO:0000313" key="2">
    <source>
        <dbReference type="Proteomes" id="UP000644756"/>
    </source>
</evidence>
<comment type="caution">
    <text evidence="1">The sequence shown here is derived from an EMBL/GenBank/DDBJ whole genome shotgun (WGS) entry which is preliminary data.</text>
</comment>
<evidence type="ECO:0000313" key="1">
    <source>
        <dbReference type="EMBL" id="GGF98794.1"/>
    </source>
</evidence>
<organism evidence="1 2">
    <name type="scientific">Paenibacillus abyssi</name>
    <dbReference type="NCBI Taxonomy" id="1340531"/>
    <lineage>
        <taxon>Bacteria</taxon>
        <taxon>Bacillati</taxon>
        <taxon>Bacillota</taxon>
        <taxon>Bacilli</taxon>
        <taxon>Bacillales</taxon>
        <taxon>Paenibacillaceae</taxon>
        <taxon>Paenibacillus</taxon>
    </lineage>
</organism>
<proteinExistence type="predicted"/>
<accession>A0A917FSR2</accession>
<reference evidence="1" key="2">
    <citation type="submission" date="2020-09" db="EMBL/GenBank/DDBJ databases">
        <authorList>
            <person name="Sun Q."/>
            <person name="Zhou Y."/>
        </authorList>
    </citation>
    <scope>NUCLEOTIDE SEQUENCE</scope>
    <source>
        <strain evidence="1">CGMCC 1.12987</strain>
    </source>
</reference>
<reference evidence="1" key="1">
    <citation type="journal article" date="2014" name="Int. J. Syst. Evol. Microbiol.">
        <title>Complete genome sequence of Corynebacterium casei LMG S-19264T (=DSM 44701T), isolated from a smear-ripened cheese.</title>
        <authorList>
            <consortium name="US DOE Joint Genome Institute (JGI-PGF)"/>
            <person name="Walter F."/>
            <person name="Albersmeier A."/>
            <person name="Kalinowski J."/>
            <person name="Ruckert C."/>
        </authorList>
    </citation>
    <scope>NUCLEOTIDE SEQUENCE</scope>
    <source>
        <strain evidence="1">CGMCC 1.12987</strain>
    </source>
</reference>
<dbReference type="AlphaFoldDB" id="A0A917FSR2"/>
<dbReference type="EMBL" id="BMGR01000004">
    <property type="protein sequence ID" value="GGF98794.1"/>
    <property type="molecule type" value="Genomic_DNA"/>
</dbReference>
<dbReference type="RefSeq" id="WP_188530447.1">
    <property type="nucleotide sequence ID" value="NZ_BMGR01000004.1"/>
</dbReference>
<dbReference type="PANTHER" id="PTHR11012">
    <property type="entry name" value="PROTEIN KINASE-LIKE DOMAIN-CONTAINING"/>
    <property type="match status" value="1"/>
</dbReference>
<dbReference type="Pfam" id="PF02958">
    <property type="entry name" value="EcKL"/>
    <property type="match status" value="1"/>
</dbReference>
<dbReference type="PANTHER" id="PTHR11012:SF30">
    <property type="entry name" value="PROTEIN KINASE-LIKE DOMAIN-CONTAINING"/>
    <property type="match status" value="1"/>
</dbReference>